<organism evidence="2 3">
    <name type="scientific">Dreissena polymorpha</name>
    <name type="common">Zebra mussel</name>
    <name type="synonym">Mytilus polymorpha</name>
    <dbReference type="NCBI Taxonomy" id="45954"/>
    <lineage>
        <taxon>Eukaryota</taxon>
        <taxon>Metazoa</taxon>
        <taxon>Spiralia</taxon>
        <taxon>Lophotrochozoa</taxon>
        <taxon>Mollusca</taxon>
        <taxon>Bivalvia</taxon>
        <taxon>Autobranchia</taxon>
        <taxon>Heteroconchia</taxon>
        <taxon>Euheterodonta</taxon>
        <taxon>Imparidentia</taxon>
        <taxon>Neoheterodontei</taxon>
        <taxon>Myida</taxon>
        <taxon>Dreissenoidea</taxon>
        <taxon>Dreissenidae</taxon>
        <taxon>Dreissena</taxon>
    </lineage>
</organism>
<gene>
    <name evidence="2" type="ORF">DPMN_110076</name>
</gene>
<protein>
    <submittedName>
        <fullName evidence="2">Uncharacterized protein</fullName>
    </submittedName>
</protein>
<name>A0A9D4KBX9_DREPO</name>
<dbReference type="EMBL" id="JAIWYP010000004">
    <property type="protein sequence ID" value="KAH3836703.1"/>
    <property type="molecule type" value="Genomic_DNA"/>
</dbReference>
<comment type="caution">
    <text evidence="2">The sequence shown here is derived from an EMBL/GenBank/DDBJ whole genome shotgun (WGS) entry which is preliminary data.</text>
</comment>
<proteinExistence type="predicted"/>
<accession>A0A9D4KBX9</accession>
<evidence type="ECO:0000313" key="2">
    <source>
        <dbReference type="EMBL" id="KAH3836703.1"/>
    </source>
</evidence>
<sequence length="62" mass="6908">MDKPLKCGICFKCRRRAELMMSSEHSMIESDLSKGKEIAALDKTEENSGETTTNCPIREIGS</sequence>
<reference evidence="2" key="1">
    <citation type="journal article" date="2019" name="bioRxiv">
        <title>The Genome of the Zebra Mussel, Dreissena polymorpha: A Resource for Invasive Species Research.</title>
        <authorList>
            <person name="McCartney M.A."/>
            <person name="Auch B."/>
            <person name="Kono T."/>
            <person name="Mallez S."/>
            <person name="Zhang Y."/>
            <person name="Obille A."/>
            <person name="Becker A."/>
            <person name="Abrahante J.E."/>
            <person name="Garbe J."/>
            <person name="Badalamenti J.P."/>
            <person name="Herman A."/>
            <person name="Mangelson H."/>
            <person name="Liachko I."/>
            <person name="Sullivan S."/>
            <person name="Sone E.D."/>
            <person name="Koren S."/>
            <person name="Silverstein K.A.T."/>
            <person name="Beckman K.B."/>
            <person name="Gohl D.M."/>
        </authorList>
    </citation>
    <scope>NUCLEOTIDE SEQUENCE</scope>
    <source>
        <strain evidence="2">Duluth1</strain>
        <tissue evidence="2">Whole animal</tissue>
    </source>
</reference>
<keyword evidence="3" id="KW-1185">Reference proteome</keyword>
<reference evidence="2" key="2">
    <citation type="submission" date="2020-11" db="EMBL/GenBank/DDBJ databases">
        <authorList>
            <person name="McCartney M.A."/>
            <person name="Auch B."/>
            <person name="Kono T."/>
            <person name="Mallez S."/>
            <person name="Becker A."/>
            <person name="Gohl D.M."/>
            <person name="Silverstein K.A.T."/>
            <person name="Koren S."/>
            <person name="Bechman K.B."/>
            <person name="Herman A."/>
            <person name="Abrahante J.E."/>
            <person name="Garbe J."/>
        </authorList>
    </citation>
    <scope>NUCLEOTIDE SEQUENCE</scope>
    <source>
        <strain evidence="2">Duluth1</strain>
        <tissue evidence="2">Whole animal</tissue>
    </source>
</reference>
<feature type="region of interest" description="Disordered" evidence="1">
    <location>
        <begin position="40"/>
        <end position="62"/>
    </location>
</feature>
<dbReference type="AlphaFoldDB" id="A0A9D4KBX9"/>
<dbReference type="Proteomes" id="UP000828390">
    <property type="component" value="Unassembled WGS sequence"/>
</dbReference>
<evidence type="ECO:0000256" key="1">
    <source>
        <dbReference type="SAM" id="MobiDB-lite"/>
    </source>
</evidence>
<evidence type="ECO:0000313" key="3">
    <source>
        <dbReference type="Proteomes" id="UP000828390"/>
    </source>
</evidence>